<evidence type="ECO:0000313" key="7">
    <source>
        <dbReference type="Proteomes" id="UP000799772"/>
    </source>
</evidence>
<dbReference type="AlphaFoldDB" id="A0A9P4IHD6"/>
<keyword evidence="3 4" id="KW-0539">Nucleus</keyword>
<name>A0A9P4IHD6_9PEZI</name>
<feature type="region of interest" description="Disordered" evidence="5">
    <location>
        <begin position="254"/>
        <end position="307"/>
    </location>
</feature>
<keyword evidence="4" id="KW-0804">Transcription</keyword>
<comment type="caution">
    <text evidence="6">The sequence shown here is derived from an EMBL/GenBank/DDBJ whole genome shotgun (WGS) entry which is preliminary data.</text>
</comment>
<feature type="region of interest" description="Disordered" evidence="5">
    <location>
        <begin position="104"/>
        <end position="133"/>
    </location>
</feature>
<feature type="compositionally biased region" description="Basic and acidic residues" evidence="5">
    <location>
        <begin position="116"/>
        <end position="133"/>
    </location>
</feature>
<dbReference type="Proteomes" id="UP000799772">
    <property type="component" value="Unassembled WGS sequence"/>
</dbReference>
<evidence type="ECO:0000256" key="3">
    <source>
        <dbReference type="ARBA" id="ARBA00023242"/>
    </source>
</evidence>
<dbReference type="GO" id="GO:0016592">
    <property type="term" value="C:mediator complex"/>
    <property type="evidence" value="ECO:0007669"/>
    <property type="project" value="InterPro"/>
</dbReference>
<evidence type="ECO:0000313" key="6">
    <source>
        <dbReference type="EMBL" id="KAF2101069.1"/>
    </source>
</evidence>
<evidence type="ECO:0000256" key="2">
    <source>
        <dbReference type="ARBA" id="ARBA00010743"/>
    </source>
</evidence>
<evidence type="ECO:0000256" key="5">
    <source>
        <dbReference type="SAM" id="MobiDB-lite"/>
    </source>
</evidence>
<feature type="region of interest" description="Disordered" evidence="5">
    <location>
        <begin position="215"/>
        <end position="234"/>
    </location>
</feature>
<proteinExistence type="inferred from homology"/>
<dbReference type="InterPro" id="IPR013921">
    <property type="entry name" value="Mediator_Med20"/>
</dbReference>
<dbReference type="GO" id="GO:0006357">
    <property type="term" value="P:regulation of transcription by RNA polymerase II"/>
    <property type="evidence" value="ECO:0007669"/>
    <property type="project" value="InterPro"/>
</dbReference>
<evidence type="ECO:0000256" key="4">
    <source>
        <dbReference type="RuleBase" id="RU364152"/>
    </source>
</evidence>
<comment type="similarity">
    <text evidence="2 4">Belongs to the Mediator complex subunit 20 family.</text>
</comment>
<comment type="subcellular location">
    <subcellularLocation>
        <location evidence="1 4">Nucleus</location>
    </subcellularLocation>
</comment>
<feature type="compositionally biased region" description="Basic and acidic residues" evidence="5">
    <location>
        <begin position="254"/>
        <end position="269"/>
    </location>
</feature>
<reference evidence="6" key="1">
    <citation type="journal article" date="2020" name="Stud. Mycol.">
        <title>101 Dothideomycetes genomes: a test case for predicting lifestyles and emergence of pathogens.</title>
        <authorList>
            <person name="Haridas S."/>
            <person name="Albert R."/>
            <person name="Binder M."/>
            <person name="Bloem J."/>
            <person name="Labutti K."/>
            <person name="Salamov A."/>
            <person name="Andreopoulos B."/>
            <person name="Baker S."/>
            <person name="Barry K."/>
            <person name="Bills G."/>
            <person name="Bluhm B."/>
            <person name="Cannon C."/>
            <person name="Castanera R."/>
            <person name="Culley D."/>
            <person name="Daum C."/>
            <person name="Ezra D."/>
            <person name="Gonzalez J."/>
            <person name="Henrissat B."/>
            <person name="Kuo A."/>
            <person name="Liang C."/>
            <person name="Lipzen A."/>
            <person name="Lutzoni F."/>
            <person name="Magnuson J."/>
            <person name="Mondo S."/>
            <person name="Nolan M."/>
            <person name="Ohm R."/>
            <person name="Pangilinan J."/>
            <person name="Park H.-J."/>
            <person name="Ramirez L."/>
            <person name="Alfaro M."/>
            <person name="Sun H."/>
            <person name="Tritt A."/>
            <person name="Yoshinaga Y."/>
            <person name="Zwiers L.-H."/>
            <person name="Turgeon B."/>
            <person name="Goodwin S."/>
            <person name="Spatafora J."/>
            <person name="Crous P."/>
            <person name="Grigoriev I."/>
        </authorList>
    </citation>
    <scope>NUCLEOTIDE SEQUENCE</scope>
    <source>
        <strain evidence="6">CBS 133067</strain>
    </source>
</reference>
<comment type="subunit">
    <text evidence="4">Component of the Mediator complex.</text>
</comment>
<dbReference type="Pfam" id="PF08612">
    <property type="entry name" value="Med20"/>
    <property type="match status" value="1"/>
</dbReference>
<dbReference type="OrthoDB" id="1854899at2759"/>
<gene>
    <name evidence="4" type="primary">MED20</name>
    <name evidence="6" type="ORF">NA57DRAFT_55133</name>
</gene>
<dbReference type="GO" id="GO:0003712">
    <property type="term" value="F:transcription coregulator activity"/>
    <property type="evidence" value="ECO:0007669"/>
    <property type="project" value="InterPro"/>
</dbReference>
<dbReference type="EMBL" id="ML978124">
    <property type="protein sequence ID" value="KAF2101069.1"/>
    <property type="molecule type" value="Genomic_DNA"/>
</dbReference>
<accession>A0A9P4IHD6</accession>
<evidence type="ECO:0000256" key="1">
    <source>
        <dbReference type="ARBA" id="ARBA00004123"/>
    </source>
</evidence>
<feature type="compositionally biased region" description="Basic and acidic residues" evidence="5">
    <location>
        <begin position="218"/>
        <end position="231"/>
    </location>
</feature>
<protein>
    <recommendedName>
        <fullName evidence="4">Mediator of RNA polymerase II transcription subunit 20</fullName>
    </recommendedName>
    <alternativeName>
        <fullName evidence="4">Mediator complex subunit 20</fullName>
    </alternativeName>
</protein>
<sequence length="467" mass="51869">MTANPTILYFVPESVPGKIKSDITERLVHAFDATPLGQWGLEHRLFRSSAATKETVEKDGRKAQEWRYLHLLQMNMGRNDLLGTGNEGHDDVALVCFSDSGSSLPPVPKASNTNTDVKKEDGEEKVNEEMEKEDLPITSIPAFQLPEYSAMLSTKMGGLWTPRAAVHVANGSSYVIGDDKFLVRVGEVRQRTGPGGQQQGVKGVVVAIEMVGASDVDSGDKGLSDDEREKAEEEEAEYMDQMIRGLWRELGTDGGKEFATKRGKSRDGDEIYDLEAISEDESPEDGSSSEEQLSDEDYSFEVEPSREEDCWGFDREWLPDAEEDNDSEDGHGIRVTGRTRMMTALKLKTSMTPKVRTMMTPDNTQTNGLVPQLLLTTGDFHESLEQLQKELETRMSAIAKENGCPCPIGDICIPKGLKVLHLLNISAKFPRRKNWNKAWQPSLLHDPAYSIKQILLEIFADIGSDAL</sequence>
<organism evidence="6 7">
    <name type="scientific">Rhizodiscina lignyota</name>
    <dbReference type="NCBI Taxonomy" id="1504668"/>
    <lineage>
        <taxon>Eukaryota</taxon>
        <taxon>Fungi</taxon>
        <taxon>Dikarya</taxon>
        <taxon>Ascomycota</taxon>
        <taxon>Pezizomycotina</taxon>
        <taxon>Dothideomycetes</taxon>
        <taxon>Pleosporomycetidae</taxon>
        <taxon>Aulographales</taxon>
        <taxon>Rhizodiscinaceae</taxon>
        <taxon>Rhizodiscina</taxon>
    </lineage>
</organism>
<feature type="compositionally biased region" description="Acidic residues" evidence="5">
    <location>
        <begin position="270"/>
        <end position="300"/>
    </location>
</feature>
<comment type="function">
    <text evidence="4">Component of the Mediator complex, a coactivator involved in the regulated transcription of nearly all RNA polymerase II-dependent genes. Mediator functions as a bridge to convey information from gene-specific regulatory proteins to the basal RNA polymerase II transcription machinery. Mediator is recruited to promoters by direct interactions with regulatory proteins and serves as a scaffold for the assembly of a functional preinitiation complex with RNA polymerase II and the general transcription factors.</text>
</comment>
<keyword evidence="7" id="KW-1185">Reference proteome</keyword>
<keyword evidence="4" id="KW-0010">Activator</keyword>
<keyword evidence="4" id="KW-0805">Transcription regulation</keyword>